<keyword evidence="4" id="KW-1185">Reference proteome</keyword>
<dbReference type="RefSeq" id="WP_008473337.1">
    <property type="nucleotide sequence ID" value="NZ_AYZO01000001.1"/>
</dbReference>
<dbReference type="EMBL" id="AYZO01000001">
    <property type="protein sequence ID" value="KRN14717.1"/>
    <property type="molecule type" value="Genomic_DNA"/>
</dbReference>
<dbReference type="InterPro" id="IPR011990">
    <property type="entry name" value="TPR-like_helical_dom_sf"/>
</dbReference>
<gene>
    <name evidence="1" type="ORF">BN52_03195</name>
    <name evidence="2" type="ORF">FC38_GL000008</name>
</gene>
<protein>
    <submittedName>
        <fullName evidence="1">TPR repeat protein</fullName>
    </submittedName>
</protein>
<evidence type="ECO:0000313" key="2">
    <source>
        <dbReference type="EMBL" id="KRN14717.1"/>
    </source>
</evidence>
<organism evidence="1 3">
    <name type="scientific">Lactobacillus gigeriorum DSM 23908 = CRBIP 24.85</name>
    <dbReference type="NCBI Taxonomy" id="1423751"/>
    <lineage>
        <taxon>Bacteria</taxon>
        <taxon>Bacillati</taxon>
        <taxon>Bacillota</taxon>
        <taxon>Bacilli</taxon>
        <taxon>Lactobacillales</taxon>
        <taxon>Lactobacillaceae</taxon>
        <taxon>Lactobacillus</taxon>
    </lineage>
</organism>
<dbReference type="STRING" id="1423751.FC38_GL000008"/>
<dbReference type="Gene3D" id="1.25.40.10">
    <property type="entry name" value="Tetratricopeptide repeat domain"/>
    <property type="match status" value="2"/>
</dbReference>
<name>I7J2Y7_9LACO</name>
<dbReference type="Proteomes" id="UP000009326">
    <property type="component" value="Unassembled WGS sequence"/>
</dbReference>
<evidence type="ECO:0000313" key="1">
    <source>
        <dbReference type="EMBL" id="CCI87177.1"/>
    </source>
</evidence>
<sequence length="212" mass="24582">MKQDDKKRKQIEQQVHQLIKKIDQDPHNTENYLELSSLLIEGGSYEQAQSLLEKANGLVSDPSNLAYNLAVCHYLQGNFDQALKILDQLPNDDYTLYQKALVFFKLNQTQKALAYAMTIKNRDNKTHELIGDIWLNLGEMQQSYQAFHAIPKEQRSAKVLFLLGLTIFEKDREKANSYFKCAKKLDKQYYETAKEQYLAILSMLKSQGKDHD</sequence>
<evidence type="ECO:0000313" key="4">
    <source>
        <dbReference type="Proteomes" id="UP000051521"/>
    </source>
</evidence>
<reference evidence="1 3" key="1">
    <citation type="submission" date="2012-06" db="EMBL/GenBank/DDBJ databases">
        <title>Draft genome sequence of Lactobacillus gigeriorum CRBIP 24.85T, isolated from chicken crop.</title>
        <authorList>
            <person name="Cousin S."/>
            <person name="Ma L."/>
            <person name="Creno S."/>
            <person name="Clermont D."/>
            <person name="Loux V."/>
            <person name="Bizet C."/>
            <person name="Bouchier C."/>
        </authorList>
    </citation>
    <scope>NUCLEOTIDE SEQUENCE [LARGE SCALE GENOMIC DNA]</scope>
    <source>
        <strain evidence="3">CRBIP 24.85T</strain>
        <strain evidence="1">Type strain: CRBIP 24.85</strain>
    </source>
</reference>
<dbReference type="Pfam" id="PF14559">
    <property type="entry name" value="TPR_19"/>
    <property type="match status" value="1"/>
</dbReference>
<comment type="caution">
    <text evidence="1">The sequence shown here is derived from an EMBL/GenBank/DDBJ whole genome shotgun (WGS) entry which is preliminary data.</text>
</comment>
<evidence type="ECO:0000313" key="3">
    <source>
        <dbReference type="Proteomes" id="UP000009326"/>
    </source>
</evidence>
<dbReference type="OrthoDB" id="2305564at2"/>
<dbReference type="SUPFAM" id="SSF48452">
    <property type="entry name" value="TPR-like"/>
    <property type="match status" value="1"/>
</dbReference>
<proteinExistence type="predicted"/>
<dbReference type="Proteomes" id="UP000051521">
    <property type="component" value="Unassembled WGS sequence"/>
</dbReference>
<accession>I7J2Y7</accession>
<dbReference type="PATRIC" id="fig|1423751.3.peg.9"/>
<dbReference type="AlphaFoldDB" id="I7J2Y7"/>
<dbReference type="EMBL" id="CAKC01000059">
    <property type="protein sequence ID" value="CCI87177.1"/>
    <property type="molecule type" value="Genomic_DNA"/>
</dbReference>
<reference evidence="2 4" key="2">
    <citation type="journal article" date="2015" name="Genome Announc.">
        <title>Expanding the biotechnology potential of lactobacilli through comparative genomics of 213 strains and associated genera.</title>
        <authorList>
            <person name="Sun Z."/>
            <person name="Harris H.M."/>
            <person name="McCann A."/>
            <person name="Guo C."/>
            <person name="Argimon S."/>
            <person name="Zhang W."/>
            <person name="Yang X."/>
            <person name="Jeffery I.B."/>
            <person name="Cooney J.C."/>
            <person name="Kagawa T.F."/>
            <person name="Liu W."/>
            <person name="Song Y."/>
            <person name="Salvetti E."/>
            <person name="Wrobel A."/>
            <person name="Rasinkangas P."/>
            <person name="Parkhill J."/>
            <person name="Rea M.C."/>
            <person name="O'Sullivan O."/>
            <person name="Ritari J."/>
            <person name="Douillard F.P."/>
            <person name="Paul Ross R."/>
            <person name="Yang R."/>
            <person name="Briner A.E."/>
            <person name="Felis G.E."/>
            <person name="de Vos W.M."/>
            <person name="Barrangou R."/>
            <person name="Klaenhammer T.R."/>
            <person name="Caufield P.W."/>
            <person name="Cui Y."/>
            <person name="Zhang H."/>
            <person name="O'Toole P.W."/>
        </authorList>
    </citation>
    <scope>NUCLEOTIDE SEQUENCE [LARGE SCALE GENOMIC DNA]</scope>
    <source>
        <strain evidence="2 4">DSM 23908</strain>
    </source>
</reference>